<sequence>MEGQAEMQGGPKPCTPEIDHEAIMKSLQRLLMQLAAPSQDPDSPLSFPTTREDLSSLLAICKEIENGADQLVAEHSIERNVFLPIHQFPTK</sequence>
<reference evidence="1 2" key="1">
    <citation type="submission" date="2014-04" db="EMBL/GenBank/DDBJ databases">
        <authorList>
            <consortium name="DOE Joint Genome Institute"/>
            <person name="Kuo A."/>
            <person name="Girlanda M."/>
            <person name="Perotto S."/>
            <person name="Kohler A."/>
            <person name="Nagy L.G."/>
            <person name="Floudas D."/>
            <person name="Copeland A."/>
            <person name="Barry K.W."/>
            <person name="Cichocki N."/>
            <person name="Veneault-Fourrey C."/>
            <person name="LaButti K."/>
            <person name="Lindquist E.A."/>
            <person name="Lipzen A."/>
            <person name="Lundell T."/>
            <person name="Morin E."/>
            <person name="Murat C."/>
            <person name="Sun H."/>
            <person name="Tunlid A."/>
            <person name="Henrissat B."/>
            <person name="Grigoriev I.V."/>
            <person name="Hibbett D.S."/>
            <person name="Martin F."/>
            <person name="Nordberg H.P."/>
            <person name="Cantor M.N."/>
            <person name="Hua S.X."/>
        </authorList>
    </citation>
    <scope>NUCLEOTIDE SEQUENCE [LARGE SCALE GENOMIC DNA]</scope>
    <source>
        <strain evidence="1 2">MUT 4182</strain>
    </source>
</reference>
<gene>
    <name evidence="1" type="ORF">M407DRAFT_240852</name>
</gene>
<protein>
    <submittedName>
        <fullName evidence="1">Uncharacterized protein</fullName>
    </submittedName>
</protein>
<evidence type="ECO:0000313" key="1">
    <source>
        <dbReference type="EMBL" id="KIO33986.1"/>
    </source>
</evidence>
<feature type="non-terminal residue" evidence="1">
    <location>
        <position position="91"/>
    </location>
</feature>
<reference evidence="2" key="2">
    <citation type="submission" date="2015-01" db="EMBL/GenBank/DDBJ databases">
        <title>Evolutionary Origins and Diversification of the Mycorrhizal Mutualists.</title>
        <authorList>
            <consortium name="DOE Joint Genome Institute"/>
            <consortium name="Mycorrhizal Genomics Consortium"/>
            <person name="Kohler A."/>
            <person name="Kuo A."/>
            <person name="Nagy L.G."/>
            <person name="Floudas D."/>
            <person name="Copeland A."/>
            <person name="Barry K.W."/>
            <person name="Cichocki N."/>
            <person name="Veneault-Fourrey C."/>
            <person name="LaButti K."/>
            <person name="Lindquist E.A."/>
            <person name="Lipzen A."/>
            <person name="Lundell T."/>
            <person name="Morin E."/>
            <person name="Murat C."/>
            <person name="Riley R."/>
            <person name="Ohm R."/>
            <person name="Sun H."/>
            <person name="Tunlid A."/>
            <person name="Henrissat B."/>
            <person name="Grigoriev I.V."/>
            <person name="Hibbett D.S."/>
            <person name="Martin F."/>
        </authorList>
    </citation>
    <scope>NUCLEOTIDE SEQUENCE [LARGE SCALE GENOMIC DNA]</scope>
    <source>
        <strain evidence="2">MUT 4182</strain>
    </source>
</reference>
<name>A0A0C3QW62_9AGAM</name>
<organism evidence="1 2">
    <name type="scientific">Tulasnella calospora MUT 4182</name>
    <dbReference type="NCBI Taxonomy" id="1051891"/>
    <lineage>
        <taxon>Eukaryota</taxon>
        <taxon>Fungi</taxon>
        <taxon>Dikarya</taxon>
        <taxon>Basidiomycota</taxon>
        <taxon>Agaricomycotina</taxon>
        <taxon>Agaricomycetes</taxon>
        <taxon>Cantharellales</taxon>
        <taxon>Tulasnellaceae</taxon>
        <taxon>Tulasnella</taxon>
    </lineage>
</organism>
<evidence type="ECO:0000313" key="2">
    <source>
        <dbReference type="Proteomes" id="UP000054248"/>
    </source>
</evidence>
<accession>A0A0C3QW62</accession>
<dbReference type="AlphaFoldDB" id="A0A0C3QW62"/>
<dbReference type="EMBL" id="KN822945">
    <property type="protein sequence ID" value="KIO33986.1"/>
    <property type="molecule type" value="Genomic_DNA"/>
</dbReference>
<dbReference type="HOGENOM" id="CLU_2433032_0_0_1"/>
<keyword evidence="2" id="KW-1185">Reference proteome</keyword>
<proteinExistence type="predicted"/>
<dbReference type="Proteomes" id="UP000054248">
    <property type="component" value="Unassembled WGS sequence"/>
</dbReference>